<keyword evidence="2" id="KW-1185">Reference proteome</keyword>
<dbReference type="Proteomes" id="UP000024635">
    <property type="component" value="Unassembled WGS sequence"/>
</dbReference>
<reference evidence="2" key="1">
    <citation type="journal article" date="2015" name="Nat. Genet.">
        <title>The genome and transcriptome of the zoonotic hookworm Ancylostoma ceylanicum identify infection-specific gene families.</title>
        <authorList>
            <person name="Schwarz E.M."/>
            <person name="Hu Y."/>
            <person name="Antoshechkin I."/>
            <person name="Miller M.M."/>
            <person name="Sternberg P.W."/>
            <person name="Aroian R.V."/>
        </authorList>
    </citation>
    <scope>NUCLEOTIDE SEQUENCE</scope>
    <source>
        <strain evidence="2">HY135</strain>
    </source>
</reference>
<evidence type="ECO:0000313" key="1">
    <source>
        <dbReference type="EMBL" id="EYC19333.1"/>
    </source>
</evidence>
<dbReference type="AlphaFoldDB" id="A0A016UXX6"/>
<name>A0A016UXX6_9BILA</name>
<organism evidence="1 2">
    <name type="scientific">Ancylostoma ceylanicum</name>
    <dbReference type="NCBI Taxonomy" id="53326"/>
    <lineage>
        <taxon>Eukaryota</taxon>
        <taxon>Metazoa</taxon>
        <taxon>Ecdysozoa</taxon>
        <taxon>Nematoda</taxon>
        <taxon>Chromadorea</taxon>
        <taxon>Rhabditida</taxon>
        <taxon>Rhabditina</taxon>
        <taxon>Rhabditomorpha</taxon>
        <taxon>Strongyloidea</taxon>
        <taxon>Ancylostomatidae</taxon>
        <taxon>Ancylostomatinae</taxon>
        <taxon>Ancylostoma</taxon>
    </lineage>
</organism>
<dbReference type="EMBL" id="JARK01001360">
    <property type="protein sequence ID" value="EYC19333.1"/>
    <property type="molecule type" value="Genomic_DNA"/>
</dbReference>
<accession>A0A016UXX6</accession>
<sequence>MKVHLRTPSLGNVHRLIAERKTLTVLKRLIYSITVAHSWFYGISFRAFSSDNVRGTTSPGRPSFPALHEMRTRKCSIQEKWLIGE</sequence>
<proteinExistence type="predicted"/>
<protein>
    <submittedName>
        <fullName evidence="1">Uncharacterized protein</fullName>
    </submittedName>
</protein>
<comment type="caution">
    <text evidence="1">The sequence shown here is derived from an EMBL/GenBank/DDBJ whole genome shotgun (WGS) entry which is preliminary data.</text>
</comment>
<gene>
    <name evidence="1" type="primary">Acey_s0024.g1026</name>
    <name evidence="1" type="ORF">Y032_0024g1026</name>
</gene>
<evidence type="ECO:0000313" key="2">
    <source>
        <dbReference type="Proteomes" id="UP000024635"/>
    </source>
</evidence>